<dbReference type="EMBL" id="CM045760">
    <property type="protein sequence ID" value="KAI8026304.1"/>
    <property type="molecule type" value="Genomic_DNA"/>
</dbReference>
<gene>
    <name evidence="1" type="ORF">LOK49_LG02G03707</name>
</gene>
<organism evidence="1 2">
    <name type="scientific">Camellia lanceoleosa</name>
    <dbReference type="NCBI Taxonomy" id="1840588"/>
    <lineage>
        <taxon>Eukaryota</taxon>
        <taxon>Viridiplantae</taxon>
        <taxon>Streptophyta</taxon>
        <taxon>Embryophyta</taxon>
        <taxon>Tracheophyta</taxon>
        <taxon>Spermatophyta</taxon>
        <taxon>Magnoliopsida</taxon>
        <taxon>eudicotyledons</taxon>
        <taxon>Gunneridae</taxon>
        <taxon>Pentapetalae</taxon>
        <taxon>asterids</taxon>
        <taxon>Ericales</taxon>
        <taxon>Theaceae</taxon>
        <taxon>Camellia</taxon>
    </lineage>
</organism>
<name>A0ACC0IPB2_9ERIC</name>
<dbReference type="Proteomes" id="UP001060215">
    <property type="component" value="Chromosome 3"/>
</dbReference>
<reference evidence="1 2" key="1">
    <citation type="journal article" date="2022" name="Plant J.">
        <title>Chromosome-level genome of Camellia lanceoleosa provides a valuable resource for understanding genome evolution and self-incompatibility.</title>
        <authorList>
            <person name="Gong W."/>
            <person name="Xiao S."/>
            <person name="Wang L."/>
            <person name="Liao Z."/>
            <person name="Chang Y."/>
            <person name="Mo W."/>
            <person name="Hu G."/>
            <person name="Li W."/>
            <person name="Zhao G."/>
            <person name="Zhu H."/>
            <person name="Hu X."/>
            <person name="Ji K."/>
            <person name="Xiang X."/>
            <person name="Song Q."/>
            <person name="Yuan D."/>
            <person name="Jin S."/>
            <person name="Zhang L."/>
        </authorList>
    </citation>
    <scope>NUCLEOTIDE SEQUENCE [LARGE SCALE GENOMIC DNA]</scope>
    <source>
        <strain evidence="1">SQ_2022a</strain>
    </source>
</reference>
<evidence type="ECO:0000313" key="2">
    <source>
        <dbReference type="Proteomes" id="UP001060215"/>
    </source>
</evidence>
<keyword evidence="2" id="KW-1185">Reference proteome</keyword>
<evidence type="ECO:0000313" key="1">
    <source>
        <dbReference type="EMBL" id="KAI8026304.1"/>
    </source>
</evidence>
<sequence>MGVMMLKNISLLFLIISSSLLSTSFAGRRLVNNLAKDVDATTHEEVITEQLHHKKEGTTATAIIIHKKLLRANTKEFGNYDPVPALVKPSSYPTESIYAYYYVM</sequence>
<protein>
    <submittedName>
        <fullName evidence="1">Protein CASPARIAN STRIP INTEGRITY FACTOR 1</fullName>
    </submittedName>
</protein>
<accession>A0ACC0IPB2</accession>
<proteinExistence type="predicted"/>
<comment type="caution">
    <text evidence="1">The sequence shown here is derived from an EMBL/GenBank/DDBJ whole genome shotgun (WGS) entry which is preliminary data.</text>
</comment>